<accession>A0ABP6RE48</accession>
<dbReference type="Proteomes" id="UP001501736">
    <property type="component" value="Unassembled WGS sequence"/>
</dbReference>
<dbReference type="CDD" id="cd06170">
    <property type="entry name" value="LuxR_C_like"/>
    <property type="match status" value="1"/>
</dbReference>
<name>A0ABP6RE48_9MICC</name>
<feature type="domain" description="HTH luxR-type" evidence="6">
    <location>
        <begin position="165"/>
        <end position="230"/>
    </location>
</feature>
<keyword evidence="4" id="KW-0804">Transcription</keyword>
<keyword evidence="1 5" id="KW-0597">Phosphoprotein</keyword>
<evidence type="ECO:0000259" key="6">
    <source>
        <dbReference type="PROSITE" id="PS50043"/>
    </source>
</evidence>
<dbReference type="SUPFAM" id="SSF52172">
    <property type="entry name" value="CheY-like"/>
    <property type="match status" value="1"/>
</dbReference>
<dbReference type="PANTHER" id="PTHR43214:SF24">
    <property type="entry name" value="TRANSCRIPTIONAL REGULATORY PROTEIN NARL-RELATED"/>
    <property type="match status" value="1"/>
</dbReference>
<evidence type="ECO:0000256" key="1">
    <source>
        <dbReference type="ARBA" id="ARBA00022553"/>
    </source>
</evidence>
<sequence length="242" mass="25829">METPISVLLADDQALLRAGFAMVIDSQQDMRVVAQAGTGVEALEAVGEHRPDVVLMDIRMPELDGLETTRRLLDDAGDGGPGTADAPTVIVLTTFDTDEYAVEALRAGASGFLLKDVQPEVLLDSIRTAVDGGAVIAPTTTRRLLDQTLLDDARSARSREPDAAQRARLETLTSREREILVEMATGDSNGEIAARLFLSEATVKTHVAHVLAKLGVRDRVQAVVFAYDSGLVDRSAPPGTGR</sequence>
<keyword evidence="2" id="KW-0805">Transcription regulation</keyword>
<dbReference type="PRINTS" id="PR00038">
    <property type="entry name" value="HTHLUXR"/>
</dbReference>
<keyword evidence="9" id="KW-1185">Reference proteome</keyword>
<reference evidence="9" key="1">
    <citation type="journal article" date="2019" name="Int. J. Syst. Evol. Microbiol.">
        <title>The Global Catalogue of Microorganisms (GCM) 10K type strain sequencing project: providing services to taxonomists for standard genome sequencing and annotation.</title>
        <authorList>
            <consortium name="The Broad Institute Genomics Platform"/>
            <consortium name="The Broad Institute Genome Sequencing Center for Infectious Disease"/>
            <person name="Wu L."/>
            <person name="Ma J."/>
        </authorList>
    </citation>
    <scope>NUCLEOTIDE SEQUENCE [LARGE SCALE GENOMIC DNA]</scope>
    <source>
        <strain evidence="9">JCM 11483</strain>
    </source>
</reference>
<dbReference type="PANTHER" id="PTHR43214">
    <property type="entry name" value="TWO-COMPONENT RESPONSE REGULATOR"/>
    <property type="match status" value="1"/>
</dbReference>
<dbReference type="SMART" id="SM00448">
    <property type="entry name" value="REC"/>
    <property type="match status" value="1"/>
</dbReference>
<dbReference type="PROSITE" id="PS50043">
    <property type="entry name" value="HTH_LUXR_2"/>
    <property type="match status" value="1"/>
</dbReference>
<evidence type="ECO:0000259" key="7">
    <source>
        <dbReference type="PROSITE" id="PS50110"/>
    </source>
</evidence>
<dbReference type="SMART" id="SM00421">
    <property type="entry name" value="HTH_LUXR"/>
    <property type="match status" value="1"/>
</dbReference>
<organism evidence="8 9">
    <name type="scientific">Nesterenkonia halobia</name>
    <dbReference type="NCBI Taxonomy" id="37922"/>
    <lineage>
        <taxon>Bacteria</taxon>
        <taxon>Bacillati</taxon>
        <taxon>Actinomycetota</taxon>
        <taxon>Actinomycetes</taxon>
        <taxon>Micrococcales</taxon>
        <taxon>Micrococcaceae</taxon>
        <taxon>Nesterenkonia</taxon>
    </lineage>
</organism>
<dbReference type="PROSITE" id="PS50110">
    <property type="entry name" value="RESPONSE_REGULATORY"/>
    <property type="match status" value="1"/>
</dbReference>
<dbReference type="Gene3D" id="3.40.50.2300">
    <property type="match status" value="1"/>
</dbReference>
<dbReference type="Pfam" id="PF00196">
    <property type="entry name" value="GerE"/>
    <property type="match status" value="1"/>
</dbReference>
<keyword evidence="3" id="KW-0238">DNA-binding</keyword>
<dbReference type="InterPro" id="IPR039420">
    <property type="entry name" value="WalR-like"/>
</dbReference>
<evidence type="ECO:0000256" key="4">
    <source>
        <dbReference type="ARBA" id="ARBA00023163"/>
    </source>
</evidence>
<dbReference type="EMBL" id="BAAAYG010000003">
    <property type="protein sequence ID" value="GAA3281742.1"/>
    <property type="molecule type" value="Genomic_DNA"/>
</dbReference>
<feature type="modified residue" description="4-aspartylphosphate" evidence="5">
    <location>
        <position position="57"/>
    </location>
</feature>
<dbReference type="SUPFAM" id="SSF46894">
    <property type="entry name" value="C-terminal effector domain of the bipartite response regulators"/>
    <property type="match status" value="1"/>
</dbReference>
<proteinExistence type="predicted"/>
<dbReference type="InterPro" id="IPR001789">
    <property type="entry name" value="Sig_transdc_resp-reg_receiver"/>
</dbReference>
<evidence type="ECO:0000256" key="2">
    <source>
        <dbReference type="ARBA" id="ARBA00023015"/>
    </source>
</evidence>
<dbReference type="Pfam" id="PF00072">
    <property type="entry name" value="Response_reg"/>
    <property type="match status" value="1"/>
</dbReference>
<gene>
    <name evidence="8" type="ORF">GCM10020260_07740</name>
</gene>
<feature type="domain" description="Response regulatory" evidence="7">
    <location>
        <begin position="6"/>
        <end position="130"/>
    </location>
</feature>
<protein>
    <submittedName>
        <fullName evidence="8">Response regulator transcription factor</fullName>
    </submittedName>
</protein>
<dbReference type="InterPro" id="IPR011006">
    <property type="entry name" value="CheY-like_superfamily"/>
</dbReference>
<dbReference type="PROSITE" id="PS00622">
    <property type="entry name" value="HTH_LUXR_1"/>
    <property type="match status" value="1"/>
</dbReference>
<dbReference type="InterPro" id="IPR058245">
    <property type="entry name" value="NreC/VraR/RcsB-like_REC"/>
</dbReference>
<dbReference type="InterPro" id="IPR016032">
    <property type="entry name" value="Sig_transdc_resp-reg_C-effctor"/>
</dbReference>
<evidence type="ECO:0000313" key="9">
    <source>
        <dbReference type="Proteomes" id="UP001501736"/>
    </source>
</evidence>
<comment type="caution">
    <text evidence="8">The sequence shown here is derived from an EMBL/GenBank/DDBJ whole genome shotgun (WGS) entry which is preliminary data.</text>
</comment>
<evidence type="ECO:0000256" key="3">
    <source>
        <dbReference type="ARBA" id="ARBA00023125"/>
    </source>
</evidence>
<evidence type="ECO:0000256" key="5">
    <source>
        <dbReference type="PROSITE-ProRule" id="PRU00169"/>
    </source>
</evidence>
<dbReference type="RefSeq" id="WP_344718374.1">
    <property type="nucleotide sequence ID" value="NZ_BAAAYG010000003.1"/>
</dbReference>
<dbReference type="CDD" id="cd17535">
    <property type="entry name" value="REC_NarL-like"/>
    <property type="match status" value="1"/>
</dbReference>
<evidence type="ECO:0000313" key="8">
    <source>
        <dbReference type="EMBL" id="GAA3281742.1"/>
    </source>
</evidence>
<dbReference type="InterPro" id="IPR000792">
    <property type="entry name" value="Tscrpt_reg_LuxR_C"/>
</dbReference>